<dbReference type="EMBL" id="JAGFBM010000001">
    <property type="protein sequence ID" value="MBO3083069.1"/>
    <property type="molecule type" value="Genomic_DNA"/>
</dbReference>
<organism evidence="1 2">
    <name type="scientific">Cellulomonas fengjieae</name>
    <dbReference type="NCBI Taxonomy" id="2819978"/>
    <lineage>
        <taxon>Bacteria</taxon>
        <taxon>Bacillati</taxon>
        <taxon>Actinomycetota</taxon>
        <taxon>Actinomycetes</taxon>
        <taxon>Micrococcales</taxon>
        <taxon>Cellulomonadaceae</taxon>
        <taxon>Cellulomonas</taxon>
    </lineage>
</organism>
<proteinExistence type="predicted"/>
<accession>A0ABS3SC33</accession>
<dbReference type="InterPro" id="IPR012349">
    <property type="entry name" value="Split_barrel_FMN-bd"/>
</dbReference>
<reference evidence="1 2" key="1">
    <citation type="submission" date="2021-03" db="EMBL/GenBank/DDBJ databases">
        <title>novel species in genus Cellulomonas.</title>
        <authorList>
            <person name="Zhang G."/>
        </authorList>
    </citation>
    <scope>NUCLEOTIDE SEQUENCE [LARGE SCALE GENOMIC DNA]</scope>
    <source>
        <strain evidence="2">zg-ZUI188</strain>
    </source>
</reference>
<evidence type="ECO:0000313" key="2">
    <source>
        <dbReference type="Proteomes" id="UP000678317"/>
    </source>
</evidence>
<dbReference type="Pfam" id="PF04075">
    <property type="entry name" value="F420H2_quin_red"/>
    <property type="match status" value="1"/>
</dbReference>
<comment type="caution">
    <text evidence="1">The sequence shown here is derived from an EMBL/GenBank/DDBJ whole genome shotgun (WGS) entry which is preliminary data.</text>
</comment>
<name>A0ABS3SC33_9CELL</name>
<dbReference type="RefSeq" id="WP_208288126.1">
    <property type="nucleotide sequence ID" value="NZ_CP074404.1"/>
</dbReference>
<keyword evidence="2" id="KW-1185">Reference proteome</keyword>
<dbReference type="NCBIfam" id="TIGR00026">
    <property type="entry name" value="hi_GC_TIGR00026"/>
    <property type="match status" value="1"/>
</dbReference>
<protein>
    <submittedName>
        <fullName evidence="1">Nitroreductase family deazaflavin-dependent oxidoreductase</fullName>
    </submittedName>
</protein>
<sequence length="155" mass="17254">MAPTPDRSDETALPTFRTGPGRRAIDAAVGFLIRWGLFPGSYQLTTVGRRTGRPLTHPVTLVERHGRRWLVSPYGEVSWVHNARASGRVSLQRRGRTEECAVRECSAREAAPVLKQYLAVTGPPRRYFRAHKDAPVQAFAAEADAHPVFELLPLD</sequence>
<dbReference type="Gene3D" id="2.30.110.10">
    <property type="entry name" value="Electron Transport, Fmn-binding Protein, Chain A"/>
    <property type="match status" value="1"/>
</dbReference>
<gene>
    <name evidence="1" type="ORF">J4035_00310</name>
</gene>
<evidence type="ECO:0000313" key="1">
    <source>
        <dbReference type="EMBL" id="MBO3083069.1"/>
    </source>
</evidence>
<dbReference type="InterPro" id="IPR004378">
    <property type="entry name" value="F420H2_quin_Rdtase"/>
</dbReference>
<dbReference type="Proteomes" id="UP000678317">
    <property type="component" value="Unassembled WGS sequence"/>
</dbReference>